<evidence type="ECO:0000256" key="3">
    <source>
        <dbReference type="ARBA" id="ARBA00022452"/>
    </source>
</evidence>
<reference evidence="9 10" key="1">
    <citation type="submission" date="2024-03" db="EMBL/GenBank/DDBJ databases">
        <title>Human intestinal bacterial collection.</title>
        <authorList>
            <person name="Pauvert C."/>
            <person name="Hitch T.C.A."/>
            <person name="Clavel T."/>
        </authorList>
    </citation>
    <scope>NUCLEOTIDE SEQUENCE [LARGE SCALE GENOMIC DNA]</scope>
    <source>
        <strain evidence="9 10">CLA-KB-H122</strain>
    </source>
</reference>
<evidence type="ECO:0000256" key="7">
    <source>
        <dbReference type="ARBA" id="ARBA00023237"/>
    </source>
</evidence>
<dbReference type="Gene3D" id="2.40.160.60">
    <property type="entry name" value="Outer membrane protein transport protein (OMPP1/FadL/TodX)"/>
    <property type="match status" value="1"/>
</dbReference>
<keyword evidence="10" id="KW-1185">Reference proteome</keyword>
<dbReference type="PANTHER" id="PTHR35093">
    <property type="entry name" value="OUTER MEMBRANE PROTEIN NMB0088-RELATED"/>
    <property type="match status" value="1"/>
</dbReference>
<protein>
    <submittedName>
        <fullName evidence="9">Outer membrane protein transport protein</fullName>
    </submittedName>
</protein>
<dbReference type="Pfam" id="PF03349">
    <property type="entry name" value="Toluene_X"/>
    <property type="match status" value="1"/>
</dbReference>
<name>A0ABV1GXZ5_9BACT</name>
<evidence type="ECO:0000256" key="1">
    <source>
        <dbReference type="ARBA" id="ARBA00004571"/>
    </source>
</evidence>
<comment type="caution">
    <text evidence="9">The sequence shown here is derived from an EMBL/GenBank/DDBJ whole genome shotgun (WGS) entry which is preliminary data.</text>
</comment>
<feature type="signal peptide" evidence="8">
    <location>
        <begin position="1"/>
        <end position="19"/>
    </location>
</feature>
<evidence type="ECO:0000256" key="4">
    <source>
        <dbReference type="ARBA" id="ARBA00022692"/>
    </source>
</evidence>
<dbReference type="Proteomes" id="UP001460202">
    <property type="component" value="Unassembled WGS sequence"/>
</dbReference>
<keyword evidence="5 8" id="KW-0732">Signal</keyword>
<dbReference type="InterPro" id="IPR005017">
    <property type="entry name" value="OMPP1/FadL/TodX"/>
</dbReference>
<gene>
    <name evidence="9" type="ORF">WMO46_09970</name>
</gene>
<organism evidence="9 10">
    <name type="scientific">Alistipes intestinihominis</name>
    <dbReference type="NCBI Taxonomy" id="3133172"/>
    <lineage>
        <taxon>Bacteria</taxon>
        <taxon>Pseudomonadati</taxon>
        <taxon>Bacteroidota</taxon>
        <taxon>Bacteroidia</taxon>
        <taxon>Bacteroidales</taxon>
        <taxon>Rikenellaceae</taxon>
        <taxon>Alistipes</taxon>
    </lineage>
</organism>
<keyword evidence="7" id="KW-0998">Cell outer membrane</keyword>
<feature type="chain" id="PRO_5046277687" evidence="8">
    <location>
        <begin position="20"/>
        <end position="493"/>
    </location>
</feature>
<keyword evidence="6" id="KW-0472">Membrane</keyword>
<dbReference type="SUPFAM" id="SSF56935">
    <property type="entry name" value="Porins"/>
    <property type="match status" value="1"/>
</dbReference>
<comment type="subcellular location">
    <subcellularLocation>
        <location evidence="1">Cell outer membrane</location>
        <topology evidence="1">Multi-pass membrane protein</topology>
    </subcellularLocation>
</comment>
<sequence>MKKLFLVLAAAAIASGAYAEGYQVNNMSAKQTGMGHVGTAMKLNSESIFFNPAATAFQTSKFDISAGMTGILSNVSYRSLPTLENGYQSGAAEKSDNKLSTPIHVYFNYKPTERLAVGLGFYTPYGSSMNWGDNWSGAHLVQEINLTAFTFQPTVSYKICDRLSVGAGLTVSWGNFDLSRSLLSPTMRRGLISGTIDPNITQLQGAINSGMLTGDALAQATATLQTLEGAKGYLNSTMNRSLVSAKLQGDSDVAVGVNAGFLWDITDEWSVGMTWRSRLNMKVAKGHATMNIDPQAAALIAKLGELKPDTELIPGLDKGTFNAELPLPTTVTWAVSFRPAVKWELAVDLQWTGWSAYKALNVAFNEKELGIKPIYSVKNYSNTLAFRFGAQYRATDFITARMGMYVDESPVSSDYLNPETPSMTKVSYTAGLSLRPTKFMSIDLAYCYVSSADPERTGSYPLYGYTDGNLEEVFSGNYTLHANVFSIGVGFSF</sequence>
<evidence type="ECO:0000256" key="8">
    <source>
        <dbReference type="SAM" id="SignalP"/>
    </source>
</evidence>
<dbReference type="EMBL" id="JBBMFL010000011">
    <property type="protein sequence ID" value="MEQ2545272.1"/>
    <property type="molecule type" value="Genomic_DNA"/>
</dbReference>
<keyword evidence="3" id="KW-1134">Transmembrane beta strand</keyword>
<evidence type="ECO:0000313" key="10">
    <source>
        <dbReference type="Proteomes" id="UP001460202"/>
    </source>
</evidence>
<evidence type="ECO:0000256" key="6">
    <source>
        <dbReference type="ARBA" id="ARBA00023136"/>
    </source>
</evidence>
<dbReference type="RefSeq" id="WP_349094292.1">
    <property type="nucleotide sequence ID" value="NZ_JBBMFL010000011.1"/>
</dbReference>
<keyword evidence="4" id="KW-0812">Transmembrane</keyword>
<evidence type="ECO:0000313" key="9">
    <source>
        <dbReference type="EMBL" id="MEQ2545272.1"/>
    </source>
</evidence>
<proteinExistence type="inferred from homology"/>
<evidence type="ECO:0000256" key="2">
    <source>
        <dbReference type="ARBA" id="ARBA00008163"/>
    </source>
</evidence>
<evidence type="ECO:0000256" key="5">
    <source>
        <dbReference type="ARBA" id="ARBA00022729"/>
    </source>
</evidence>
<comment type="similarity">
    <text evidence="2">Belongs to the OmpP1/FadL family.</text>
</comment>
<accession>A0ABV1GXZ5</accession>
<dbReference type="PANTHER" id="PTHR35093:SF8">
    <property type="entry name" value="OUTER MEMBRANE PROTEIN NMB0088-RELATED"/>
    <property type="match status" value="1"/>
</dbReference>